<evidence type="ECO:0000313" key="2">
    <source>
        <dbReference type="EMBL" id="CAB4577470.1"/>
    </source>
</evidence>
<reference evidence="2" key="1">
    <citation type="submission" date="2020-05" db="EMBL/GenBank/DDBJ databases">
        <authorList>
            <person name="Chiriac C."/>
            <person name="Salcher M."/>
            <person name="Ghai R."/>
            <person name="Kavagutti S V."/>
        </authorList>
    </citation>
    <scope>NUCLEOTIDE SEQUENCE</scope>
</reference>
<feature type="compositionally biased region" description="Low complexity" evidence="1">
    <location>
        <begin position="17"/>
        <end position="34"/>
    </location>
</feature>
<sequence>MTRRRGGGPRQLDRLEGGQAAGEEALGAGQSGAQRGELRGGVVVEQGQAGTARDPETGDDVVDSQVVAGERGERRERQRGVTGGDHDLAVDVDHLTRFADLVAELDPGDHGRAGRRDDRGRSERVRVAAEVEGTHETVELGGRSAPVEAAQHRRPVVASVGGARRRQVLRGAAHGAGDELVDQLGEGVDRRLEVAGVDRQRGLGRGDVEQPLLEHVALVDTAGDLVPRDAVGGLAVEQCPGRRVQARVRGERPVVEVDRAPRGQRERLVREDREVGDREQVVDGGVPERLDPAVRRRVVQRQPESARPVGHPRPARHHCDHLVPPRAEQLAALDEQAVRADQHATQGHSSIGTRGHRHLVRSVRGREARGMELYGLLGGRRQGPIGTVRAALDPPARRR</sequence>
<gene>
    <name evidence="2" type="ORF">UFOPK1493_02813</name>
</gene>
<accession>A0A6J6ELM8</accession>
<proteinExistence type="predicted"/>
<dbReference type="AlphaFoldDB" id="A0A6J6ELM8"/>
<evidence type="ECO:0000256" key="1">
    <source>
        <dbReference type="SAM" id="MobiDB-lite"/>
    </source>
</evidence>
<feature type="region of interest" description="Disordered" evidence="1">
    <location>
        <begin position="1"/>
        <end position="86"/>
    </location>
</feature>
<protein>
    <submittedName>
        <fullName evidence="2">Unannotated protein</fullName>
    </submittedName>
</protein>
<feature type="compositionally biased region" description="Basic and acidic residues" evidence="1">
    <location>
        <begin position="70"/>
        <end position="86"/>
    </location>
</feature>
<dbReference type="EMBL" id="CAEZSR010000130">
    <property type="protein sequence ID" value="CAB4577470.1"/>
    <property type="molecule type" value="Genomic_DNA"/>
</dbReference>
<feature type="region of interest" description="Disordered" evidence="1">
    <location>
        <begin position="296"/>
        <end position="316"/>
    </location>
</feature>
<name>A0A6J6ELM8_9ZZZZ</name>
<organism evidence="2">
    <name type="scientific">freshwater metagenome</name>
    <dbReference type="NCBI Taxonomy" id="449393"/>
    <lineage>
        <taxon>unclassified sequences</taxon>
        <taxon>metagenomes</taxon>
        <taxon>ecological metagenomes</taxon>
    </lineage>
</organism>